<dbReference type="InterPro" id="IPR011545">
    <property type="entry name" value="DEAD/DEAH_box_helicase_dom"/>
</dbReference>
<comment type="catalytic activity">
    <reaction evidence="9">
        <text>Couples ATP hydrolysis with the unwinding of duplex DNA by translocating in the 3'-5' direction.</text>
        <dbReference type="EC" id="5.6.2.4"/>
    </reaction>
</comment>
<evidence type="ECO:0000313" key="15">
    <source>
        <dbReference type="EMBL" id="WOC52689.1"/>
    </source>
</evidence>
<dbReference type="Pfam" id="PF00271">
    <property type="entry name" value="Helicase_C"/>
    <property type="match status" value="1"/>
</dbReference>
<dbReference type="KEGG" id="bpor:BPO_2042"/>
<dbReference type="GO" id="GO:0005524">
    <property type="term" value="F:ATP binding"/>
    <property type="evidence" value="ECO:0007669"/>
    <property type="project" value="UniProtKB-KW"/>
</dbReference>
<protein>
    <recommendedName>
        <fullName evidence="11">ATP-dependent DNA helicase RecQ</fullName>
        <ecNumber evidence="10">5.6.2.4</ecNumber>
    </recommendedName>
    <alternativeName>
        <fullName evidence="12">DNA 3'-5' helicase RecQ</fullName>
    </alternativeName>
</protein>
<comment type="similarity">
    <text evidence="1">Belongs to the helicase family. RecQ subfamily.</text>
</comment>
<gene>
    <name evidence="15" type="primary">recQ</name>
    <name evidence="15" type="ORF">BPO_2042</name>
</gene>
<evidence type="ECO:0000256" key="8">
    <source>
        <dbReference type="ARBA" id="ARBA00023235"/>
    </source>
</evidence>
<dbReference type="InterPro" id="IPR032284">
    <property type="entry name" value="RecQ_Zn-bd"/>
</dbReference>
<dbReference type="GO" id="GO:0006281">
    <property type="term" value="P:DNA repair"/>
    <property type="evidence" value="ECO:0007669"/>
    <property type="project" value="TreeGrafter"/>
</dbReference>
<dbReference type="InterPro" id="IPR001650">
    <property type="entry name" value="Helicase_C-like"/>
</dbReference>
<dbReference type="InterPro" id="IPR014001">
    <property type="entry name" value="Helicase_ATP-bd"/>
</dbReference>
<evidence type="ECO:0000256" key="6">
    <source>
        <dbReference type="ARBA" id="ARBA00022840"/>
    </source>
</evidence>
<evidence type="ECO:0000256" key="9">
    <source>
        <dbReference type="ARBA" id="ARBA00034617"/>
    </source>
</evidence>
<evidence type="ECO:0000256" key="11">
    <source>
        <dbReference type="ARBA" id="ARBA00044535"/>
    </source>
</evidence>
<dbReference type="InterPro" id="IPR036388">
    <property type="entry name" value="WH-like_DNA-bd_sf"/>
</dbReference>
<dbReference type="GO" id="GO:0005737">
    <property type="term" value="C:cytoplasm"/>
    <property type="evidence" value="ECO:0007669"/>
    <property type="project" value="TreeGrafter"/>
</dbReference>
<dbReference type="Pfam" id="PF16124">
    <property type="entry name" value="RecQ_Zn_bind"/>
    <property type="match status" value="1"/>
</dbReference>
<keyword evidence="8" id="KW-0413">Isomerase</keyword>
<evidence type="ECO:0000256" key="3">
    <source>
        <dbReference type="ARBA" id="ARBA00022741"/>
    </source>
</evidence>
<proteinExistence type="inferred from homology"/>
<keyword evidence="16" id="KW-1185">Reference proteome</keyword>
<dbReference type="GO" id="GO:0043138">
    <property type="term" value="F:3'-5' DNA helicase activity"/>
    <property type="evidence" value="ECO:0007669"/>
    <property type="project" value="UniProtKB-EC"/>
</dbReference>
<evidence type="ECO:0000256" key="7">
    <source>
        <dbReference type="ARBA" id="ARBA00023125"/>
    </source>
</evidence>
<dbReference type="PANTHER" id="PTHR13710">
    <property type="entry name" value="DNA HELICASE RECQ FAMILY MEMBER"/>
    <property type="match status" value="1"/>
</dbReference>
<dbReference type="GO" id="GO:0043590">
    <property type="term" value="C:bacterial nucleoid"/>
    <property type="evidence" value="ECO:0007669"/>
    <property type="project" value="TreeGrafter"/>
</dbReference>
<dbReference type="Gene3D" id="1.10.10.10">
    <property type="entry name" value="Winged helix-like DNA-binding domain superfamily/Winged helix DNA-binding domain"/>
    <property type="match status" value="1"/>
</dbReference>
<evidence type="ECO:0000259" key="13">
    <source>
        <dbReference type="PROSITE" id="PS51192"/>
    </source>
</evidence>
<dbReference type="GO" id="GO:0030894">
    <property type="term" value="C:replisome"/>
    <property type="evidence" value="ECO:0007669"/>
    <property type="project" value="TreeGrafter"/>
</dbReference>
<dbReference type="NCBIfam" id="TIGR00614">
    <property type="entry name" value="recQ_fam"/>
    <property type="match status" value="1"/>
</dbReference>
<dbReference type="AlphaFoldDB" id="A0AAU0F1S1"/>
<dbReference type="GO" id="GO:0046872">
    <property type="term" value="F:metal ion binding"/>
    <property type="evidence" value="ECO:0007669"/>
    <property type="project" value="UniProtKB-KW"/>
</dbReference>
<feature type="domain" description="Helicase C-terminal" evidence="14">
    <location>
        <begin position="277"/>
        <end position="421"/>
    </location>
</feature>
<dbReference type="SMART" id="SM00490">
    <property type="entry name" value="HELICc"/>
    <property type="match status" value="1"/>
</dbReference>
<evidence type="ECO:0000256" key="12">
    <source>
        <dbReference type="ARBA" id="ARBA00044550"/>
    </source>
</evidence>
<evidence type="ECO:0000256" key="4">
    <source>
        <dbReference type="ARBA" id="ARBA00022801"/>
    </source>
</evidence>
<dbReference type="EMBL" id="CP136426">
    <property type="protein sequence ID" value="WOC52689.1"/>
    <property type="molecule type" value="Genomic_DNA"/>
</dbReference>
<evidence type="ECO:0000256" key="2">
    <source>
        <dbReference type="ARBA" id="ARBA00022723"/>
    </source>
</evidence>
<dbReference type="Gene3D" id="3.40.50.300">
    <property type="entry name" value="P-loop containing nucleotide triphosphate hydrolases"/>
    <property type="match status" value="2"/>
</dbReference>
<keyword evidence="2" id="KW-0479">Metal-binding</keyword>
<feature type="domain" description="Helicase ATP-binding" evidence="13">
    <location>
        <begin position="85"/>
        <end position="253"/>
    </location>
</feature>
<dbReference type="EC" id="5.6.2.4" evidence="10"/>
<evidence type="ECO:0000256" key="10">
    <source>
        <dbReference type="ARBA" id="ARBA00034808"/>
    </source>
</evidence>
<dbReference type="GO" id="GO:0006310">
    <property type="term" value="P:DNA recombination"/>
    <property type="evidence" value="ECO:0007669"/>
    <property type="project" value="InterPro"/>
</dbReference>
<dbReference type="PROSITE" id="PS51194">
    <property type="entry name" value="HELICASE_CTER"/>
    <property type="match status" value="1"/>
</dbReference>
<dbReference type="SUPFAM" id="SSF52540">
    <property type="entry name" value="P-loop containing nucleoside triphosphate hydrolases"/>
    <property type="match status" value="1"/>
</dbReference>
<dbReference type="InterPro" id="IPR004589">
    <property type="entry name" value="DNA_helicase_ATP-dep_RecQ"/>
</dbReference>
<keyword evidence="5" id="KW-0347">Helicase</keyword>
<dbReference type="GO" id="GO:0009378">
    <property type="term" value="F:four-way junction helicase activity"/>
    <property type="evidence" value="ECO:0007669"/>
    <property type="project" value="TreeGrafter"/>
</dbReference>
<dbReference type="InterPro" id="IPR027417">
    <property type="entry name" value="P-loop_NTPase"/>
</dbReference>
<dbReference type="Pfam" id="PF00270">
    <property type="entry name" value="DEAD"/>
    <property type="match status" value="1"/>
</dbReference>
<evidence type="ECO:0000256" key="5">
    <source>
        <dbReference type="ARBA" id="ARBA00022806"/>
    </source>
</evidence>
<dbReference type="SMART" id="SM00487">
    <property type="entry name" value="DEXDc"/>
    <property type="match status" value="1"/>
</dbReference>
<evidence type="ECO:0000313" key="16">
    <source>
        <dbReference type="Proteomes" id="UP001432059"/>
    </source>
</evidence>
<keyword evidence="3" id="KW-0547">Nucleotide-binding</keyword>
<organism evidence="15 16">
    <name type="scientific">Bergeyella porcorum</name>
    <dbReference type="NCBI Taxonomy" id="1735111"/>
    <lineage>
        <taxon>Bacteria</taxon>
        <taxon>Pseudomonadati</taxon>
        <taxon>Bacteroidota</taxon>
        <taxon>Flavobacteriia</taxon>
        <taxon>Flavobacteriales</taxon>
        <taxon>Weeksellaceae</taxon>
        <taxon>Bergeyella</taxon>
    </lineage>
</organism>
<evidence type="ECO:0000259" key="14">
    <source>
        <dbReference type="PROSITE" id="PS51194"/>
    </source>
</evidence>
<name>A0AAU0F1S1_9FLAO</name>
<evidence type="ECO:0000256" key="1">
    <source>
        <dbReference type="ARBA" id="ARBA00005446"/>
    </source>
</evidence>
<dbReference type="GO" id="GO:0016787">
    <property type="term" value="F:hydrolase activity"/>
    <property type="evidence" value="ECO:0007669"/>
    <property type="project" value="UniProtKB-KW"/>
</dbReference>
<dbReference type="PANTHER" id="PTHR13710:SF105">
    <property type="entry name" value="ATP-DEPENDENT DNA HELICASE Q1"/>
    <property type="match status" value="1"/>
</dbReference>
<sequence length="686" mass="79624">MKKTLNILNVIQRLNVLSGKIELTEEFTSKQNNFSKIYSLKATITVAFFYFYPMISGETYQQLKLDTLKHFWGFHQFRDLQEGIVDMVLSGQDALALLPTGGGKSLCYQLPALLQEGTCLVISPLLALMKDQVQQLRQRGIEAAYLSSELEDAEAEIIYSQCKEGLTKLLYISPERLNNSLFLQQIGEITFSFIAVDEAHCISEWGQDFRPSYQNIKSFREQFRDIPCLALTATATPKVLVEIQEKLGLKNAKIFRKSFKRDNLNIIINKTSDKYSYIENLIAQHYHTGIIYTRTRKETEELTQYLRHRGFNNVDFFHAGLSAKEKNRKQKQWLDSDQHILVSTNAFGMGIDKDNVRFVVHLSPSASVENYYQEIGRAGRDGEQSYVYMLWNEQELTNFDKILSHQIPTKKEFTKMISLLYSMFQVAEGELPEQSFQLRIDLLKKLSQCSGAKIKNVLNYLHNQELIFLNDYKSLSTLELKIHPGEIEQLPSKDAYFLELLLRNLAGLSSGKIHFSEVNLGHKIHIDPLIIKERIRELKSRGVLEYIDGSLASVRFLASRNSLWIENKYWQLFEHIQRNKIQKWEEMKFFTTDVHYCKMKLILSYFGEKNVKNCGQCSVCKQQEVQVFGNMISHNILKVLQEKPSTIEEIVVQLSFHKREEILEHLIDLLDAEKIKMQDFRTYMLA</sequence>
<reference evidence="15" key="1">
    <citation type="submission" date="2023-10" db="EMBL/GenBank/DDBJ databases">
        <title>Characterization and whole genome sequencing of a novel strain of Bergeyella porcorum QD2021 isolated from pig.</title>
        <authorList>
            <person name="Liu G."/>
            <person name="Chen C."/>
            <person name="Han X."/>
        </authorList>
    </citation>
    <scope>NUCLEOTIDE SEQUENCE</scope>
    <source>
        <strain evidence="15">QD2021</strain>
    </source>
</reference>
<keyword evidence="6" id="KW-0067">ATP-binding</keyword>
<dbReference type="GO" id="GO:0003677">
    <property type="term" value="F:DNA binding"/>
    <property type="evidence" value="ECO:0007669"/>
    <property type="project" value="UniProtKB-KW"/>
</dbReference>
<keyword evidence="4" id="KW-0378">Hydrolase</keyword>
<dbReference type="CDD" id="cd17920">
    <property type="entry name" value="DEXHc_RecQ"/>
    <property type="match status" value="1"/>
</dbReference>
<dbReference type="PROSITE" id="PS51192">
    <property type="entry name" value="HELICASE_ATP_BIND_1"/>
    <property type="match status" value="1"/>
</dbReference>
<dbReference type="Proteomes" id="UP001432059">
    <property type="component" value="Chromosome"/>
</dbReference>
<accession>A0AAU0F1S1</accession>
<dbReference type="FunFam" id="3.40.50.300:FF:000296">
    <property type="entry name" value="ATP-dependent DNA helicase RecQ"/>
    <property type="match status" value="1"/>
</dbReference>
<keyword evidence="7" id="KW-0238">DNA-binding</keyword>